<comment type="caution">
    <text evidence="1">The sequence shown here is derived from an EMBL/GenBank/DDBJ whole genome shotgun (WGS) entry which is preliminary data.</text>
</comment>
<evidence type="ECO:0000313" key="1">
    <source>
        <dbReference type="EMBL" id="CAG7722364.1"/>
    </source>
</evidence>
<dbReference type="EMBL" id="CAJVCH010088575">
    <property type="protein sequence ID" value="CAG7722364.1"/>
    <property type="molecule type" value="Genomic_DNA"/>
</dbReference>
<name>A0A8J2KAM4_9HEXA</name>
<accession>A0A8J2KAM4</accession>
<proteinExistence type="predicted"/>
<organism evidence="1 2">
    <name type="scientific">Allacma fusca</name>
    <dbReference type="NCBI Taxonomy" id="39272"/>
    <lineage>
        <taxon>Eukaryota</taxon>
        <taxon>Metazoa</taxon>
        <taxon>Ecdysozoa</taxon>
        <taxon>Arthropoda</taxon>
        <taxon>Hexapoda</taxon>
        <taxon>Collembola</taxon>
        <taxon>Symphypleona</taxon>
        <taxon>Sminthuridae</taxon>
        <taxon>Allacma</taxon>
    </lineage>
</organism>
<feature type="non-terminal residue" evidence="1">
    <location>
        <position position="1"/>
    </location>
</feature>
<feature type="non-terminal residue" evidence="1">
    <location>
        <position position="45"/>
    </location>
</feature>
<reference evidence="1" key="1">
    <citation type="submission" date="2021-06" db="EMBL/GenBank/DDBJ databases">
        <authorList>
            <person name="Hodson N. C."/>
            <person name="Mongue J. A."/>
            <person name="Jaron S. K."/>
        </authorList>
    </citation>
    <scope>NUCLEOTIDE SEQUENCE</scope>
</reference>
<keyword evidence="2" id="KW-1185">Reference proteome</keyword>
<sequence length="45" mass="5217">GGFSIWSIDKLKKKNYTELELIRETPLCSKVENGMSYKCYDSEVI</sequence>
<evidence type="ECO:0000313" key="2">
    <source>
        <dbReference type="Proteomes" id="UP000708208"/>
    </source>
</evidence>
<protein>
    <submittedName>
        <fullName evidence="1">Uncharacterized protein</fullName>
    </submittedName>
</protein>
<dbReference type="Proteomes" id="UP000708208">
    <property type="component" value="Unassembled WGS sequence"/>
</dbReference>
<dbReference type="AlphaFoldDB" id="A0A8J2KAM4"/>
<gene>
    <name evidence="1" type="ORF">AFUS01_LOCUS11503</name>
</gene>